<evidence type="ECO:0008006" key="4">
    <source>
        <dbReference type="Google" id="ProtNLM"/>
    </source>
</evidence>
<dbReference type="AlphaFoldDB" id="A0A370GVC5"/>
<evidence type="ECO:0000313" key="3">
    <source>
        <dbReference type="Proteomes" id="UP000254720"/>
    </source>
</evidence>
<comment type="caution">
    <text evidence="2">The sequence shown here is derived from an EMBL/GenBank/DDBJ whole genome shotgun (WGS) entry which is preliminary data.</text>
</comment>
<keyword evidence="1" id="KW-0472">Membrane</keyword>
<feature type="transmembrane region" description="Helical" evidence="1">
    <location>
        <begin position="61"/>
        <end position="81"/>
    </location>
</feature>
<name>A0A370GVC5_9COXI</name>
<dbReference type="RefSeq" id="WP_114833819.1">
    <property type="nucleotide sequence ID" value="NZ_LR699114.1"/>
</dbReference>
<sequence length="203" mass="22741">MKKSKRSSELLMEIAQDKPLAGDLTYQHFLQRLGDRAFGIVLLFFALPSALPSSFLPGISLIFSLPIAIFALQIIFARKTLWLPNVIGKRKISHEKISKIIHAAVPYLAKIERFLKPRWDLMMMPVMEIIHGIAIFFLALLLILPIPFSNFILATLVIIFSLGFAEKDGVFIVIGYIGSILYVSFIYLLIIATIKTVLSGHGV</sequence>
<accession>A0A370GVC5</accession>
<evidence type="ECO:0000313" key="2">
    <source>
        <dbReference type="EMBL" id="RDI46524.1"/>
    </source>
</evidence>
<keyword evidence="1" id="KW-0812">Transmembrane</keyword>
<dbReference type="InterPro" id="IPR010331">
    <property type="entry name" value="ExoD"/>
</dbReference>
<keyword evidence="1" id="KW-1133">Transmembrane helix</keyword>
<feature type="transmembrane region" description="Helical" evidence="1">
    <location>
        <begin position="172"/>
        <end position="194"/>
    </location>
</feature>
<evidence type="ECO:0000256" key="1">
    <source>
        <dbReference type="SAM" id="Phobius"/>
    </source>
</evidence>
<keyword evidence="3" id="KW-1185">Reference proteome</keyword>
<dbReference type="OrthoDB" id="5638157at2"/>
<protein>
    <recommendedName>
        <fullName evidence="4">Exopolysaccharide synthesis protein ExoD</fullName>
    </recommendedName>
</protein>
<feature type="transmembrane region" description="Helical" evidence="1">
    <location>
        <begin position="37"/>
        <end position="55"/>
    </location>
</feature>
<reference evidence="2 3" key="1">
    <citation type="submission" date="2018-07" db="EMBL/GenBank/DDBJ databases">
        <title>Genomic Encyclopedia of Type Strains, Phase IV (KMG-IV): sequencing the most valuable type-strain genomes for metagenomic binning, comparative biology and taxonomic classification.</title>
        <authorList>
            <person name="Goeker M."/>
        </authorList>
    </citation>
    <scope>NUCLEOTIDE SEQUENCE [LARGE SCALE GENOMIC DNA]</scope>
    <source>
        <strain evidence="2 3">DSM 16500</strain>
    </source>
</reference>
<dbReference type="Proteomes" id="UP000254720">
    <property type="component" value="Unassembled WGS sequence"/>
</dbReference>
<organism evidence="2 3">
    <name type="scientific">Aquicella lusitana</name>
    <dbReference type="NCBI Taxonomy" id="254246"/>
    <lineage>
        <taxon>Bacteria</taxon>
        <taxon>Pseudomonadati</taxon>
        <taxon>Pseudomonadota</taxon>
        <taxon>Gammaproteobacteria</taxon>
        <taxon>Legionellales</taxon>
        <taxon>Coxiellaceae</taxon>
        <taxon>Aquicella</taxon>
    </lineage>
</organism>
<dbReference type="PANTHER" id="PTHR41795">
    <property type="entry name" value="EXOPOLYSACCHARIDE SYNTHESIS PROTEIN"/>
    <property type="match status" value="1"/>
</dbReference>
<dbReference type="PIRSF" id="PIRSF033239">
    <property type="entry name" value="ExoD"/>
    <property type="match status" value="1"/>
</dbReference>
<dbReference type="EMBL" id="QQAX01000005">
    <property type="protein sequence ID" value="RDI46524.1"/>
    <property type="molecule type" value="Genomic_DNA"/>
</dbReference>
<proteinExistence type="predicted"/>
<gene>
    <name evidence="2" type="ORF">C8D86_10548</name>
</gene>
<dbReference type="PANTHER" id="PTHR41795:SF1">
    <property type="entry name" value="EXOPOLYSACCHARIDE SYNTHESIS PROTEIN"/>
    <property type="match status" value="1"/>
</dbReference>
<dbReference type="Pfam" id="PF06055">
    <property type="entry name" value="ExoD"/>
    <property type="match status" value="1"/>
</dbReference>